<keyword evidence="2" id="KW-1185">Reference proteome</keyword>
<accession>A0ABT9WRS4</accession>
<dbReference type="Pfam" id="PF05133">
    <property type="entry name" value="SPP1_portal"/>
    <property type="match status" value="1"/>
</dbReference>
<evidence type="ECO:0000313" key="2">
    <source>
        <dbReference type="Proteomes" id="UP001223586"/>
    </source>
</evidence>
<dbReference type="NCBIfam" id="TIGR01538">
    <property type="entry name" value="portal_SPP1"/>
    <property type="match status" value="1"/>
</dbReference>
<dbReference type="EMBL" id="JAUSTT010000009">
    <property type="protein sequence ID" value="MDQ0176001.1"/>
    <property type="molecule type" value="Genomic_DNA"/>
</dbReference>
<dbReference type="Proteomes" id="UP001223586">
    <property type="component" value="Unassembled WGS sequence"/>
</dbReference>
<dbReference type="RefSeq" id="WP_307228795.1">
    <property type="nucleotide sequence ID" value="NZ_JAUSTT010000009.1"/>
</dbReference>
<dbReference type="InterPro" id="IPR021145">
    <property type="entry name" value="Portal_protein_SPP1_Gp6-like"/>
</dbReference>
<gene>
    <name evidence="1" type="ORF">J2S08_001837</name>
</gene>
<reference evidence="1 2" key="1">
    <citation type="submission" date="2023-07" db="EMBL/GenBank/DDBJ databases">
        <title>Genomic Encyclopedia of Type Strains, Phase IV (KMG-IV): sequencing the most valuable type-strain genomes for metagenomic binning, comparative biology and taxonomic classification.</title>
        <authorList>
            <person name="Goeker M."/>
        </authorList>
    </citation>
    <scope>NUCLEOTIDE SEQUENCE [LARGE SCALE GENOMIC DNA]</scope>
    <source>
        <strain evidence="1 2">DSM 23837</strain>
    </source>
</reference>
<comment type="caution">
    <text evidence="1">The sequence shown here is derived from an EMBL/GenBank/DDBJ whole genome shotgun (WGS) entry which is preliminary data.</text>
</comment>
<evidence type="ECO:0000313" key="1">
    <source>
        <dbReference type="EMBL" id="MDQ0176001.1"/>
    </source>
</evidence>
<name>A0ABT9WRS4_9BACI</name>
<sequence length="447" mass="51755">MQKIKLDKDTEISGELVKNIIQAWGKKHIDRYETLEGYYRGNHSILARTVGENKPNNKLVSNYAKYITDISTGYFMGRPVTYDSDKEEYLNQLFSVLDRNYEEDVNYELAKEMSICGVAYELLYVDEGANVRFKNIDHKTIIPVYSDDIEENLIFAIRHYTTHNLVDNTKVEKAEVYSADEIIEFTMTNDTFEEVQRQEHYFGDVPIIEYVNNEERIGDFEIVLSLIDAYNKSQSDTANDFEYFTDAYLVLIGMSGTEQQDIDDAKEKRVLLLDENGQAQWLIKEVNDSVTENYKNRLQKDIHRLSQIPNLTDEEFAGNLSGVALRYKLWGIEQVAAIKERKFKTGLTKRIQLITNFLNIKGASWEYDDIFISFHRNIPQNLLETVQIAKDLYGLLSEKTLLGLLPFIDDIEGEIDRKQEEEDGYRGAVDPYDLLVKQGKGGEYDDQ</sequence>
<dbReference type="InterPro" id="IPR006428">
    <property type="entry name" value="Portal_SPP1-type"/>
</dbReference>
<protein>
    <submittedName>
        <fullName evidence="1">SPP1 family phage portal protein</fullName>
    </submittedName>
</protein>
<proteinExistence type="predicted"/>
<organism evidence="1 2">
    <name type="scientific">Bacillus chungangensis</name>
    <dbReference type="NCBI Taxonomy" id="587633"/>
    <lineage>
        <taxon>Bacteria</taxon>
        <taxon>Bacillati</taxon>
        <taxon>Bacillota</taxon>
        <taxon>Bacilli</taxon>
        <taxon>Bacillales</taxon>
        <taxon>Bacillaceae</taxon>
        <taxon>Bacillus</taxon>
    </lineage>
</organism>